<dbReference type="InterPro" id="IPR036390">
    <property type="entry name" value="WH_DNA-bd_sf"/>
</dbReference>
<protein>
    <submittedName>
        <fullName evidence="1">Uncharacterized protein</fullName>
    </submittedName>
</protein>
<dbReference type="SUPFAM" id="SSF46785">
    <property type="entry name" value="Winged helix' DNA-binding domain"/>
    <property type="match status" value="1"/>
</dbReference>
<proteinExistence type="predicted"/>
<evidence type="ECO:0000313" key="1">
    <source>
        <dbReference type="EMBL" id="MBT4869956.1"/>
    </source>
</evidence>
<dbReference type="EMBL" id="JABJNZ010000003">
    <property type="protein sequence ID" value="MBT4869956.1"/>
    <property type="molecule type" value="Genomic_DNA"/>
</dbReference>
<name>A0A8T5GEI8_9ARCH</name>
<gene>
    <name evidence="1" type="ORF">HON47_00070</name>
</gene>
<dbReference type="AlphaFoldDB" id="A0A8T5GEI8"/>
<accession>A0A8T5GEI8</accession>
<reference evidence="1" key="1">
    <citation type="journal article" date="2021" name="ISME J.">
        <title>Mercury methylation by metabolically versatile and cosmopolitan marine bacteria.</title>
        <authorList>
            <person name="Lin H."/>
            <person name="Ascher D.B."/>
            <person name="Myung Y."/>
            <person name="Lamborg C.H."/>
            <person name="Hallam S.J."/>
            <person name="Gionfriddo C.M."/>
            <person name="Holt K.E."/>
            <person name="Moreau J.W."/>
        </authorList>
    </citation>
    <scope>NUCLEOTIDE SEQUENCE</scope>
    <source>
        <strain evidence="1">SI075_bin30</strain>
    </source>
</reference>
<dbReference type="Proteomes" id="UP000722459">
    <property type="component" value="Unassembled WGS sequence"/>
</dbReference>
<sequence>MPKLSSVQMAQMKKRAADFAAKNSLSPFSEMRARFHKQAKVNFAQAWMSRVITQHHGASYTALQKKARRELILANSNRSNEWLTKKLGVSTKTLSRLTQELKEEGKLRSSKRYAETKREVKGRLPLAYHESVHSIMRFLFWFPQEKGLSLNQLSQILNMSKRTVESAMIQMRKHKLVEVVRKEGRLPFFTSSKKGVTWLTRMRDLRKERDQNLKKTSSISSVIKRKRKERARLTHAINFMRTHEIGLNITRVYQNVREIDAEIEELVLKKRKRKNK</sequence>
<comment type="caution">
    <text evidence="1">The sequence shown here is derived from an EMBL/GenBank/DDBJ whole genome shotgun (WGS) entry which is preliminary data.</text>
</comment>
<evidence type="ECO:0000313" key="2">
    <source>
        <dbReference type="Proteomes" id="UP000722459"/>
    </source>
</evidence>
<organism evidence="1 2">
    <name type="scientific">Candidatus Iainarchaeum sp</name>
    <dbReference type="NCBI Taxonomy" id="3101447"/>
    <lineage>
        <taxon>Archaea</taxon>
        <taxon>Candidatus Iainarchaeota</taxon>
        <taxon>Candidatus Iainarchaeia</taxon>
        <taxon>Candidatus Iainarchaeales</taxon>
        <taxon>Candidatus Iainarchaeaceae</taxon>
        <taxon>Candidatus Iainarchaeum</taxon>
    </lineage>
</organism>